<dbReference type="GO" id="GO:0005524">
    <property type="term" value="F:ATP binding"/>
    <property type="evidence" value="ECO:0007669"/>
    <property type="project" value="UniProtKB-KW"/>
</dbReference>
<dbReference type="InterPro" id="IPR050201">
    <property type="entry name" value="Bacterial_glucokinase"/>
</dbReference>
<dbReference type="RefSeq" id="WP_043910896.1">
    <property type="nucleotide sequence ID" value="NZ_CP018728.1"/>
</dbReference>
<dbReference type="Gene3D" id="3.40.367.20">
    <property type="match status" value="1"/>
</dbReference>
<dbReference type="CDD" id="cd24008">
    <property type="entry name" value="ASKHA_NBD_GLK"/>
    <property type="match status" value="1"/>
</dbReference>
<evidence type="ECO:0000256" key="5">
    <source>
        <dbReference type="RuleBase" id="RU004046"/>
    </source>
</evidence>
<dbReference type="PANTHER" id="PTHR47690">
    <property type="entry name" value="GLUCOKINASE"/>
    <property type="match status" value="1"/>
</dbReference>
<sequence length="344" mass="36321">MAATSRSAHTAFLPACPTATGFIAADVGGTHVRVGYVAYAGNAAIELSHYRTYRGSEHASLEAILGDFLQQVRGVDAVVIASAGVALDDGSFISNNLPWTISPSQIRHALAVRSVHLVNDFEAVAYAAPQMQQRAVLQLSGPTPRHTRAAGPILVVGPGTGLGAAVWIDAKPRPIVLATEAGQVALASTDDRELQLLQILQRGQPYLPLEHVLSGPGLLNLYNAVCELHAVPPRHRLPAAITHAALHEDDAVALDCLHSFCALLGSAVGDMALAYGAVGGIYLAGGILPTIGHFLANSTFRERFLAKGNMRALLERIPVKLVEHGQLGVLGAANWYLQQHVHVS</sequence>
<dbReference type="PANTHER" id="PTHR47690:SF1">
    <property type="entry name" value="GLUCOKINASE"/>
    <property type="match status" value="1"/>
</dbReference>
<name>A0A6V7CD25_9XANT</name>
<proteinExistence type="inferred from homology"/>
<dbReference type="InterPro" id="IPR043129">
    <property type="entry name" value="ATPase_NBD"/>
</dbReference>
<keyword evidence="4" id="KW-0067">ATP-binding</keyword>
<organism evidence="6">
    <name type="scientific">Xanthomonas hortorum pv. gardneri</name>
    <dbReference type="NCBI Taxonomy" id="2754056"/>
    <lineage>
        <taxon>Bacteria</taxon>
        <taxon>Pseudomonadati</taxon>
        <taxon>Pseudomonadota</taxon>
        <taxon>Gammaproteobacteria</taxon>
        <taxon>Lysobacterales</taxon>
        <taxon>Lysobacteraceae</taxon>
        <taxon>Xanthomonas</taxon>
    </lineage>
</organism>
<protein>
    <submittedName>
        <fullName evidence="6">Glucokinase</fullName>
    </submittedName>
</protein>
<evidence type="ECO:0000256" key="4">
    <source>
        <dbReference type="ARBA" id="ARBA00022840"/>
    </source>
</evidence>
<evidence type="ECO:0000256" key="2">
    <source>
        <dbReference type="ARBA" id="ARBA00022741"/>
    </source>
</evidence>
<evidence type="ECO:0000313" key="6">
    <source>
        <dbReference type="EMBL" id="CAD0314392.1"/>
    </source>
</evidence>
<dbReference type="SUPFAM" id="SSF53067">
    <property type="entry name" value="Actin-like ATPase domain"/>
    <property type="match status" value="1"/>
</dbReference>
<dbReference type="GO" id="GO:0005829">
    <property type="term" value="C:cytosol"/>
    <property type="evidence" value="ECO:0007669"/>
    <property type="project" value="TreeGrafter"/>
</dbReference>
<evidence type="ECO:0000256" key="1">
    <source>
        <dbReference type="ARBA" id="ARBA00022679"/>
    </source>
</evidence>
<dbReference type="Gene3D" id="3.30.420.40">
    <property type="match status" value="1"/>
</dbReference>
<accession>A0A6V7CD25</accession>
<reference evidence="6" key="1">
    <citation type="submission" date="2020-07" db="EMBL/GenBank/DDBJ databases">
        <authorList>
            <person name="Pothier F. J."/>
        </authorList>
    </citation>
    <scope>NUCLEOTIDE SEQUENCE</scope>
    <source>
        <strain evidence="6">CFBP 8129</strain>
    </source>
</reference>
<dbReference type="InterPro" id="IPR003836">
    <property type="entry name" value="Glucokinase"/>
</dbReference>
<dbReference type="AlphaFoldDB" id="A0A6V7CD25"/>
<keyword evidence="3 6" id="KW-0418">Kinase</keyword>
<keyword evidence="2" id="KW-0547">Nucleotide-binding</keyword>
<dbReference type="GO" id="GO:0006096">
    <property type="term" value="P:glycolytic process"/>
    <property type="evidence" value="ECO:0007669"/>
    <property type="project" value="InterPro"/>
</dbReference>
<dbReference type="GO" id="GO:0005536">
    <property type="term" value="F:D-glucose binding"/>
    <property type="evidence" value="ECO:0007669"/>
    <property type="project" value="InterPro"/>
</dbReference>
<gene>
    <name evidence="6" type="primary">glk_1</name>
    <name evidence="6" type="ORF">CFBP8129_12330</name>
</gene>
<comment type="similarity">
    <text evidence="5">Belongs to the bacterial glucokinase family.</text>
</comment>
<dbReference type="GO" id="GO:0004340">
    <property type="term" value="F:glucokinase activity"/>
    <property type="evidence" value="ECO:0007669"/>
    <property type="project" value="InterPro"/>
</dbReference>
<dbReference type="EMBL" id="LR828253">
    <property type="protein sequence ID" value="CAD0314382.1"/>
    <property type="molecule type" value="Genomic_DNA"/>
</dbReference>
<dbReference type="Pfam" id="PF02685">
    <property type="entry name" value="Glucokinase"/>
    <property type="match status" value="1"/>
</dbReference>
<dbReference type="NCBIfam" id="NF009073">
    <property type="entry name" value="PRK12408.1"/>
    <property type="match status" value="1"/>
</dbReference>
<keyword evidence="1" id="KW-0808">Transferase</keyword>
<dbReference type="EMBL" id="LR828253">
    <property type="protein sequence ID" value="CAD0314392.1"/>
    <property type="molecule type" value="Genomic_DNA"/>
</dbReference>
<evidence type="ECO:0000256" key="3">
    <source>
        <dbReference type="ARBA" id="ARBA00022777"/>
    </source>
</evidence>